<dbReference type="CDD" id="cd08071">
    <property type="entry name" value="MPN_DUF2466"/>
    <property type="match status" value="1"/>
</dbReference>
<gene>
    <name evidence="7" type="ORF">GXY80_15450</name>
</gene>
<organism evidence="7 8">
    <name type="scientific">Syntrophorhabdus aromaticivorans</name>
    <dbReference type="NCBI Taxonomy" id="328301"/>
    <lineage>
        <taxon>Bacteria</taxon>
        <taxon>Pseudomonadati</taxon>
        <taxon>Thermodesulfobacteriota</taxon>
        <taxon>Syntrophorhabdia</taxon>
        <taxon>Syntrophorhabdales</taxon>
        <taxon>Syntrophorhabdaceae</taxon>
        <taxon>Syntrophorhabdus</taxon>
    </lineage>
</organism>
<evidence type="ECO:0000256" key="3">
    <source>
        <dbReference type="ARBA" id="ARBA00022801"/>
    </source>
</evidence>
<protein>
    <submittedName>
        <fullName evidence="7">JAB domain-containing protein</fullName>
    </submittedName>
</protein>
<dbReference type="PROSITE" id="PS50249">
    <property type="entry name" value="MPN"/>
    <property type="match status" value="1"/>
</dbReference>
<dbReference type="EMBL" id="JAAYEE010000309">
    <property type="protein sequence ID" value="NLW36852.1"/>
    <property type="molecule type" value="Genomic_DNA"/>
</dbReference>
<dbReference type="Gene3D" id="3.40.140.10">
    <property type="entry name" value="Cytidine Deaminase, domain 2"/>
    <property type="match status" value="1"/>
</dbReference>
<keyword evidence="5" id="KW-0482">Metalloprotease</keyword>
<reference evidence="7" key="2">
    <citation type="submission" date="2020-01" db="EMBL/GenBank/DDBJ databases">
        <authorList>
            <person name="Campanaro S."/>
        </authorList>
    </citation>
    <scope>NUCLEOTIDE SEQUENCE</scope>
    <source>
        <strain evidence="7">AS06rmzACSIP_7</strain>
    </source>
</reference>
<comment type="caution">
    <text evidence="7">The sequence shown here is derived from an EMBL/GenBank/DDBJ whole genome shotgun (WGS) entry which is preliminary data.</text>
</comment>
<dbReference type="InterPro" id="IPR037518">
    <property type="entry name" value="MPN"/>
</dbReference>
<keyword evidence="3" id="KW-0378">Hydrolase</keyword>
<keyword evidence="4" id="KW-0862">Zinc</keyword>
<dbReference type="PANTHER" id="PTHR30471">
    <property type="entry name" value="DNA REPAIR PROTEIN RADC"/>
    <property type="match status" value="1"/>
</dbReference>
<feature type="domain" description="MPN" evidence="6">
    <location>
        <begin position="12"/>
        <end position="134"/>
    </location>
</feature>
<name>A0A971M6I0_9BACT</name>
<evidence type="ECO:0000259" key="6">
    <source>
        <dbReference type="PROSITE" id="PS50249"/>
    </source>
</evidence>
<reference evidence="7" key="1">
    <citation type="journal article" date="2020" name="Biotechnol. Biofuels">
        <title>New insights from the biogas microbiome by comprehensive genome-resolved metagenomics of nearly 1600 species originating from multiple anaerobic digesters.</title>
        <authorList>
            <person name="Campanaro S."/>
            <person name="Treu L."/>
            <person name="Rodriguez-R L.M."/>
            <person name="Kovalovszki A."/>
            <person name="Ziels R.M."/>
            <person name="Maus I."/>
            <person name="Zhu X."/>
            <person name="Kougias P.G."/>
            <person name="Basile A."/>
            <person name="Luo G."/>
            <person name="Schluter A."/>
            <person name="Konstantinidis K.T."/>
            <person name="Angelidaki I."/>
        </authorList>
    </citation>
    <scope>NUCLEOTIDE SEQUENCE</scope>
    <source>
        <strain evidence="7">AS06rmzACSIP_7</strain>
    </source>
</reference>
<dbReference type="AlphaFoldDB" id="A0A971M6I0"/>
<dbReference type="InterPro" id="IPR020891">
    <property type="entry name" value="UPF0758_CS"/>
</dbReference>
<keyword evidence="1" id="KW-0645">Protease</keyword>
<sequence length="136" mass="15269">MKKQAHYTPDTPIKASAQAAGYLREDFRDLDHEESWILLLNGANLPLAKKMITVGTIKSTQIDHRRIIKEALLCNATAIILFHNHPSGNPAPSASDMNETNKLKKACDIFDISLLDHIILADTTYYSFAEETQNKF</sequence>
<dbReference type="PANTHER" id="PTHR30471:SF3">
    <property type="entry name" value="UPF0758 PROTEIN YEES-RELATED"/>
    <property type="match status" value="1"/>
</dbReference>
<keyword evidence="2" id="KW-0479">Metal-binding</keyword>
<dbReference type="GO" id="GO:0006508">
    <property type="term" value="P:proteolysis"/>
    <property type="evidence" value="ECO:0007669"/>
    <property type="project" value="UniProtKB-KW"/>
</dbReference>
<dbReference type="GO" id="GO:0008237">
    <property type="term" value="F:metallopeptidase activity"/>
    <property type="evidence" value="ECO:0007669"/>
    <property type="project" value="UniProtKB-KW"/>
</dbReference>
<dbReference type="InterPro" id="IPR001405">
    <property type="entry name" value="UPF0758"/>
</dbReference>
<evidence type="ECO:0000256" key="4">
    <source>
        <dbReference type="ARBA" id="ARBA00022833"/>
    </source>
</evidence>
<evidence type="ECO:0000313" key="7">
    <source>
        <dbReference type="EMBL" id="NLW36852.1"/>
    </source>
</evidence>
<dbReference type="GO" id="GO:0046872">
    <property type="term" value="F:metal ion binding"/>
    <property type="evidence" value="ECO:0007669"/>
    <property type="project" value="UniProtKB-KW"/>
</dbReference>
<dbReference type="Proteomes" id="UP000777265">
    <property type="component" value="Unassembled WGS sequence"/>
</dbReference>
<accession>A0A971M6I0</accession>
<evidence type="ECO:0000256" key="2">
    <source>
        <dbReference type="ARBA" id="ARBA00022723"/>
    </source>
</evidence>
<dbReference type="InterPro" id="IPR025657">
    <property type="entry name" value="RadC_JAB"/>
</dbReference>
<evidence type="ECO:0000256" key="1">
    <source>
        <dbReference type="ARBA" id="ARBA00022670"/>
    </source>
</evidence>
<evidence type="ECO:0000256" key="5">
    <source>
        <dbReference type="ARBA" id="ARBA00023049"/>
    </source>
</evidence>
<proteinExistence type="predicted"/>
<dbReference type="Pfam" id="PF04002">
    <property type="entry name" value="RadC"/>
    <property type="match status" value="1"/>
</dbReference>
<evidence type="ECO:0000313" key="8">
    <source>
        <dbReference type="Proteomes" id="UP000777265"/>
    </source>
</evidence>
<dbReference type="PROSITE" id="PS01302">
    <property type="entry name" value="UPF0758"/>
    <property type="match status" value="1"/>
</dbReference>